<feature type="region of interest" description="Disordered" evidence="1">
    <location>
        <begin position="382"/>
        <end position="416"/>
    </location>
</feature>
<feature type="region of interest" description="Disordered" evidence="1">
    <location>
        <begin position="706"/>
        <end position="747"/>
    </location>
</feature>
<dbReference type="AlphaFoldDB" id="A0A9X0ALT0"/>
<evidence type="ECO:0000256" key="1">
    <source>
        <dbReference type="SAM" id="MobiDB-lite"/>
    </source>
</evidence>
<feature type="compositionally biased region" description="Low complexity" evidence="1">
    <location>
        <begin position="723"/>
        <end position="737"/>
    </location>
</feature>
<dbReference type="Pfam" id="PF11274">
    <property type="entry name" value="DUF3074"/>
    <property type="match status" value="1"/>
</dbReference>
<dbReference type="EMBL" id="JAPEIS010000006">
    <property type="protein sequence ID" value="KAJ8065144.1"/>
    <property type="molecule type" value="Genomic_DNA"/>
</dbReference>
<dbReference type="OrthoDB" id="5403181at2759"/>
<feature type="region of interest" description="Disordered" evidence="1">
    <location>
        <begin position="248"/>
        <end position="335"/>
    </location>
</feature>
<dbReference type="Gene3D" id="3.30.530.20">
    <property type="match status" value="1"/>
</dbReference>
<dbReference type="InterPro" id="IPR024500">
    <property type="entry name" value="DUF3074"/>
</dbReference>
<dbReference type="PANTHER" id="PTHR19308">
    <property type="entry name" value="PHOSPHATIDYLCHOLINE TRANSFER PROTEIN"/>
    <property type="match status" value="1"/>
</dbReference>
<dbReference type="InterPro" id="IPR051213">
    <property type="entry name" value="START_lipid_transfer"/>
</dbReference>
<feature type="region of interest" description="Disordered" evidence="1">
    <location>
        <begin position="434"/>
        <end position="459"/>
    </location>
</feature>
<sequence length="796" mass="87087">MAALHDALKALGAISYDETPTDNLKPFLLDAFNSGQLIVDSIPIPDSAESSTARPRSNTTSSIASSASEISASHARSPPPPHDIESLQKEWKQVKLKPADNPLGISVYSCKGKDGKGTWFARRSVHEGLGFTKWKRGLEREFPETLKVQGGPGEGNIRGIGGERRVAYNNIPGTGKMEVYLLSAQFPGPTSPRDFVTMLISSDQALKGQNNHEVPRHFMVISKPCQHPDAPQREGYIRGNYESVEFIREIPTKKAPPKRSASASDLTKGHSRDRSGSNLGREAVLRNAHQKHDQPTTEEVEEGIEKQASRSDSNLALVGKGEKTAVPSEDDEWEQNPVEWIMITRSDPGGSVPRFMIDRGTPAAIVSDAGKFLDWACSKTIEGLESDDEEPVEGKEEEDAEREHHHHHRQHDHEKDLHNYQTNGHLAGIDSQAEISPSVPVGPTKPVTQTQQQAPTTSGGGIYDLMAGVATTAGALIAPYAPAIFADRLPHANEAPSAQESEPLPLASEPVPTQFSAPIPRSRSVSDASITSESTVNSFESALSFRKISSQESAAVQKVNLQQDKELQKLEDKKRKLQEKLERAKQREADKKSEDGEKEKEAIRKAEEKHEREVKKREEKYRKEMEKLEKKRIREEQKQEERRRKREGKEKGEDLQQVNTNLRAEIEVLRREKQVLRDQVGSVQRENTLLVGRLGRLGVPGEEMLREVREELSGGSSPKGRVRGSSMGSASGSQRSGVSGGAKSAMGLGGKVAGAGIGAGEGVGEGVGVSAENERPVVMPVVGRSETPVGKWNGEL</sequence>
<feature type="region of interest" description="Disordered" evidence="1">
    <location>
        <begin position="494"/>
        <end position="532"/>
    </location>
</feature>
<reference evidence="3" key="1">
    <citation type="submission" date="2022-11" db="EMBL/GenBank/DDBJ databases">
        <title>Genome Resource of Sclerotinia nivalis Strain SnTB1, a Plant Pathogen Isolated from American Ginseng.</title>
        <authorList>
            <person name="Fan S."/>
        </authorList>
    </citation>
    <scope>NUCLEOTIDE SEQUENCE</scope>
    <source>
        <strain evidence="3">SnTB1</strain>
    </source>
</reference>
<comment type="caution">
    <text evidence="3">The sequence shown here is derived from an EMBL/GenBank/DDBJ whole genome shotgun (WGS) entry which is preliminary data.</text>
</comment>
<name>A0A9X0ALT0_9HELO</name>
<protein>
    <recommendedName>
        <fullName evidence="2">DUF3074 domain-containing protein</fullName>
    </recommendedName>
</protein>
<feature type="compositionally biased region" description="Polar residues" evidence="1">
    <location>
        <begin position="523"/>
        <end position="532"/>
    </location>
</feature>
<feature type="region of interest" description="Disordered" evidence="1">
    <location>
        <begin position="582"/>
        <end position="656"/>
    </location>
</feature>
<dbReference type="SUPFAM" id="SSF55961">
    <property type="entry name" value="Bet v1-like"/>
    <property type="match status" value="1"/>
</dbReference>
<keyword evidence="4" id="KW-1185">Reference proteome</keyword>
<feature type="region of interest" description="Disordered" evidence="1">
    <location>
        <begin position="46"/>
        <end position="84"/>
    </location>
</feature>
<organism evidence="3 4">
    <name type="scientific">Sclerotinia nivalis</name>
    <dbReference type="NCBI Taxonomy" id="352851"/>
    <lineage>
        <taxon>Eukaryota</taxon>
        <taxon>Fungi</taxon>
        <taxon>Dikarya</taxon>
        <taxon>Ascomycota</taxon>
        <taxon>Pezizomycotina</taxon>
        <taxon>Leotiomycetes</taxon>
        <taxon>Helotiales</taxon>
        <taxon>Sclerotiniaceae</taxon>
        <taxon>Sclerotinia</taxon>
    </lineage>
</organism>
<feature type="domain" description="DUF3074" evidence="2">
    <location>
        <begin position="119"/>
        <end position="376"/>
    </location>
</feature>
<dbReference type="PANTHER" id="PTHR19308:SF14">
    <property type="entry name" value="START DOMAIN-CONTAINING PROTEIN"/>
    <property type="match status" value="1"/>
</dbReference>
<feature type="compositionally biased region" description="Basic and acidic residues" evidence="1">
    <location>
        <begin position="582"/>
        <end position="654"/>
    </location>
</feature>
<proteinExistence type="predicted"/>
<gene>
    <name evidence="3" type="ORF">OCU04_005857</name>
</gene>
<dbReference type="Proteomes" id="UP001152300">
    <property type="component" value="Unassembled WGS sequence"/>
</dbReference>
<evidence type="ECO:0000259" key="2">
    <source>
        <dbReference type="Pfam" id="PF11274"/>
    </source>
</evidence>
<evidence type="ECO:0000313" key="3">
    <source>
        <dbReference type="EMBL" id="KAJ8065144.1"/>
    </source>
</evidence>
<feature type="compositionally biased region" description="Low complexity" evidence="1">
    <location>
        <begin position="56"/>
        <end position="76"/>
    </location>
</feature>
<dbReference type="InterPro" id="IPR023393">
    <property type="entry name" value="START-like_dom_sf"/>
</dbReference>
<feature type="compositionally biased region" description="Acidic residues" evidence="1">
    <location>
        <begin position="384"/>
        <end position="400"/>
    </location>
</feature>
<accession>A0A9X0ALT0</accession>
<evidence type="ECO:0000313" key="4">
    <source>
        <dbReference type="Proteomes" id="UP001152300"/>
    </source>
</evidence>
<feature type="compositionally biased region" description="Low complexity" evidence="1">
    <location>
        <begin position="439"/>
        <end position="457"/>
    </location>
</feature>